<dbReference type="KEGG" id="dat:HRM2_21800"/>
<dbReference type="STRING" id="177437.HRM2_21800"/>
<dbReference type="Pfam" id="PF13740">
    <property type="entry name" value="ACT_6"/>
    <property type="match status" value="2"/>
</dbReference>
<dbReference type="AlphaFoldDB" id="C0QDL4"/>
<dbReference type="HOGENOM" id="CLU_095322_1_0_7"/>
<reference evidence="2 3" key="1">
    <citation type="journal article" date="2009" name="Environ. Microbiol.">
        <title>Genome sequence of Desulfobacterium autotrophicum HRM2, a marine sulfate reducer oxidizing organic carbon completely to carbon dioxide.</title>
        <authorList>
            <person name="Strittmatter A.W."/>
            <person name="Liesegang H."/>
            <person name="Rabus R."/>
            <person name="Decker I."/>
            <person name="Amann J."/>
            <person name="Andres S."/>
            <person name="Henne A."/>
            <person name="Fricke W.F."/>
            <person name="Martinez-Arias R."/>
            <person name="Bartels D."/>
            <person name="Goesmann A."/>
            <person name="Krause L."/>
            <person name="Puehler A."/>
            <person name="Klenk H.P."/>
            <person name="Richter M."/>
            <person name="Schuler M."/>
            <person name="Gloeckner F.O."/>
            <person name="Meyerdierks A."/>
            <person name="Gottschalk G."/>
            <person name="Amann R."/>
        </authorList>
    </citation>
    <scope>NUCLEOTIDE SEQUENCE [LARGE SCALE GENOMIC DNA]</scope>
    <source>
        <strain evidence="3">ATCC 43914 / DSM 3382 / HRM2</strain>
    </source>
</reference>
<dbReference type="InterPro" id="IPR002912">
    <property type="entry name" value="ACT_dom"/>
</dbReference>
<dbReference type="eggNOG" id="COG2716">
    <property type="taxonomic scope" value="Bacteria"/>
</dbReference>
<dbReference type="RefSeq" id="WP_015904047.1">
    <property type="nucleotide sequence ID" value="NC_012108.1"/>
</dbReference>
<dbReference type="Proteomes" id="UP000000442">
    <property type="component" value="Chromosome"/>
</dbReference>
<accession>C0QDL4</accession>
<evidence type="ECO:0000313" key="2">
    <source>
        <dbReference type="EMBL" id="ACN15278.1"/>
    </source>
</evidence>
<dbReference type="OrthoDB" id="12860at2"/>
<dbReference type="InterPro" id="IPR050990">
    <property type="entry name" value="UPF0237/GcvR_regulator"/>
</dbReference>
<dbReference type="EMBL" id="CP001087">
    <property type="protein sequence ID" value="ACN15278.1"/>
    <property type="molecule type" value="Genomic_DNA"/>
</dbReference>
<feature type="domain" description="ACT" evidence="1">
    <location>
        <begin position="5"/>
        <end position="82"/>
    </location>
</feature>
<keyword evidence="3" id="KW-1185">Reference proteome</keyword>
<sequence length="184" mass="19769">MDKLIITVLGKDRPGIIAATAKSLFDLNCNLENVNQVILQNQFSGIFIVLPPPELSLNTVKTTLEKDLADTGIYIHVNLADTAPNGNGKGEGENFIITTIGPDQKGLVAKFTRIIADANVNVTNLRAVFKGGDTPGANIMVYEVLITPDTDQKALFSALRDKAAGLGLDVSIQHKNIFQAINKI</sequence>
<dbReference type="PANTHER" id="PTHR34875">
    <property type="entry name" value="UPF0237 PROTEIN MJ1558"/>
    <property type="match status" value="1"/>
</dbReference>
<dbReference type="PROSITE" id="PS51671">
    <property type="entry name" value="ACT"/>
    <property type="match status" value="2"/>
</dbReference>
<proteinExistence type="predicted"/>
<gene>
    <name evidence="2" type="ordered locus">HRM2_21800</name>
</gene>
<organism evidence="2 3">
    <name type="scientific">Desulforapulum autotrophicum (strain ATCC 43914 / DSM 3382 / VKM B-1955 / HRM2)</name>
    <name type="common">Desulfobacterium autotrophicum</name>
    <dbReference type="NCBI Taxonomy" id="177437"/>
    <lineage>
        <taxon>Bacteria</taxon>
        <taxon>Pseudomonadati</taxon>
        <taxon>Thermodesulfobacteriota</taxon>
        <taxon>Desulfobacteria</taxon>
        <taxon>Desulfobacterales</taxon>
        <taxon>Desulfobacteraceae</taxon>
        <taxon>Desulforapulum</taxon>
    </lineage>
</organism>
<dbReference type="PANTHER" id="PTHR34875:SF6">
    <property type="entry name" value="UPF0237 PROTEIN MJ1558"/>
    <property type="match status" value="1"/>
</dbReference>
<name>C0QDL4_DESAH</name>
<evidence type="ECO:0000259" key="1">
    <source>
        <dbReference type="PROSITE" id="PS51671"/>
    </source>
</evidence>
<evidence type="ECO:0000313" key="3">
    <source>
        <dbReference type="Proteomes" id="UP000000442"/>
    </source>
</evidence>
<dbReference type="SUPFAM" id="SSF55021">
    <property type="entry name" value="ACT-like"/>
    <property type="match status" value="2"/>
</dbReference>
<feature type="domain" description="ACT" evidence="1">
    <location>
        <begin position="96"/>
        <end position="173"/>
    </location>
</feature>
<dbReference type="InterPro" id="IPR045865">
    <property type="entry name" value="ACT-like_dom_sf"/>
</dbReference>
<dbReference type="Gene3D" id="3.30.70.260">
    <property type="match status" value="2"/>
</dbReference>
<protein>
    <recommendedName>
        <fullName evidence="1">ACT domain-containing protein</fullName>
    </recommendedName>
</protein>